<organism evidence="1">
    <name type="scientific">Cucumis melo</name>
    <name type="common">Muskmelon</name>
    <dbReference type="NCBI Taxonomy" id="3656"/>
    <lineage>
        <taxon>Eukaryota</taxon>
        <taxon>Viridiplantae</taxon>
        <taxon>Streptophyta</taxon>
        <taxon>Embryophyta</taxon>
        <taxon>Tracheophyta</taxon>
        <taxon>Spermatophyta</taxon>
        <taxon>Magnoliopsida</taxon>
        <taxon>eudicotyledons</taxon>
        <taxon>Gunneridae</taxon>
        <taxon>Pentapetalae</taxon>
        <taxon>rosids</taxon>
        <taxon>fabids</taxon>
        <taxon>Cucurbitales</taxon>
        <taxon>Cucurbitaceae</taxon>
        <taxon>Benincaseae</taxon>
        <taxon>Cucumis</taxon>
    </lineage>
</organism>
<protein>
    <submittedName>
        <fullName evidence="1">Uncharacterized protein</fullName>
    </submittedName>
</protein>
<proteinExistence type="predicted"/>
<accession>A0A9I9E2L7</accession>
<dbReference type="EnsemblPlants" id="MELO3C027748.2.1">
    <property type="protein sequence ID" value="MELO3C027748.2.1"/>
    <property type="gene ID" value="MELO3C027748.2"/>
</dbReference>
<reference evidence="1" key="1">
    <citation type="submission" date="2023-03" db="UniProtKB">
        <authorList>
            <consortium name="EnsemblPlants"/>
        </authorList>
    </citation>
    <scope>IDENTIFICATION</scope>
</reference>
<dbReference type="Gramene" id="MELO3C027748.2.1">
    <property type="protein sequence ID" value="MELO3C027748.2.1"/>
    <property type="gene ID" value="MELO3C027748.2"/>
</dbReference>
<evidence type="ECO:0000313" key="1">
    <source>
        <dbReference type="EnsemblPlants" id="MELO3C027748.2.1"/>
    </source>
</evidence>
<sequence>MSCDCFLLCGRVWSVPLMPLRRAGIESGMCDRGGGWACLDNACTSLRACSRHAFLYR</sequence>
<name>A0A9I9E2L7_CUCME</name>
<dbReference type="AlphaFoldDB" id="A0A9I9E2L7"/>